<protein>
    <submittedName>
        <fullName evidence="1">Uncharacterized protein</fullName>
    </submittedName>
</protein>
<accession>A0A5P1EWF5</accession>
<keyword evidence="2" id="KW-1185">Reference proteome</keyword>
<name>A0A5P1EWF5_ASPOF</name>
<dbReference type="EMBL" id="CM007385">
    <property type="protein sequence ID" value="ONK70428.1"/>
    <property type="molecule type" value="Genomic_DNA"/>
</dbReference>
<organism evidence="1 2">
    <name type="scientific">Asparagus officinalis</name>
    <name type="common">Garden asparagus</name>
    <dbReference type="NCBI Taxonomy" id="4686"/>
    <lineage>
        <taxon>Eukaryota</taxon>
        <taxon>Viridiplantae</taxon>
        <taxon>Streptophyta</taxon>
        <taxon>Embryophyta</taxon>
        <taxon>Tracheophyta</taxon>
        <taxon>Spermatophyta</taxon>
        <taxon>Magnoliopsida</taxon>
        <taxon>Liliopsida</taxon>
        <taxon>Asparagales</taxon>
        <taxon>Asparagaceae</taxon>
        <taxon>Asparagoideae</taxon>
        <taxon>Asparagus</taxon>
    </lineage>
</organism>
<dbReference type="Gramene" id="ONK70428">
    <property type="protein sequence ID" value="ONK70428"/>
    <property type="gene ID" value="A4U43_C05F33630"/>
</dbReference>
<dbReference type="AlphaFoldDB" id="A0A5P1EWF5"/>
<proteinExistence type="predicted"/>
<dbReference type="Proteomes" id="UP000243459">
    <property type="component" value="Chromosome 5"/>
</dbReference>
<sequence length="84" mass="8597">MEGSGAGKGGAEVAEVSGGGELPNCCKKATASLPESEAKLHATIVSGWLSETPLSTGQYLEIYLLRQEIGIEVDGYVGTQLGNA</sequence>
<evidence type="ECO:0000313" key="2">
    <source>
        <dbReference type="Proteomes" id="UP000243459"/>
    </source>
</evidence>
<gene>
    <name evidence="1" type="ORF">A4U43_C05F33630</name>
</gene>
<reference evidence="2" key="1">
    <citation type="journal article" date="2017" name="Nat. Commun.">
        <title>The asparagus genome sheds light on the origin and evolution of a young Y chromosome.</title>
        <authorList>
            <person name="Harkess A."/>
            <person name="Zhou J."/>
            <person name="Xu C."/>
            <person name="Bowers J.E."/>
            <person name="Van der Hulst R."/>
            <person name="Ayyampalayam S."/>
            <person name="Mercati F."/>
            <person name="Riccardi P."/>
            <person name="McKain M.R."/>
            <person name="Kakrana A."/>
            <person name="Tang H."/>
            <person name="Ray J."/>
            <person name="Groenendijk J."/>
            <person name="Arikit S."/>
            <person name="Mathioni S.M."/>
            <person name="Nakano M."/>
            <person name="Shan H."/>
            <person name="Telgmann-Rauber A."/>
            <person name="Kanno A."/>
            <person name="Yue Z."/>
            <person name="Chen H."/>
            <person name="Li W."/>
            <person name="Chen Y."/>
            <person name="Xu X."/>
            <person name="Zhang Y."/>
            <person name="Luo S."/>
            <person name="Chen H."/>
            <person name="Gao J."/>
            <person name="Mao Z."/>
            <person name="Pires J.C."/>
            <person name="Luo M."/>
            <person name="Kudrna D."/>
            <person name="Wing R.A."/>
            <person name="Meyers B.C."/>
            <person name="Yi K."/>
            <person name="Kong H."/>
            <person name="Lavrijsen P."/>
            <person name="Sunseri F."/>
            <person name="Falavigna A."/>
            <person name="Ye Y."/>
            <person name="Leebens-Mack J.H."/>
            <person name="Chen G."/>
        </authorList>
    </citation>
    <scope>NUCLEOTIDE SEQUENCE [LARGE SCALE GENOMIC DNA]</scope>
    <source>
        <strain evidence="2">cv. DH0086</strain>
    </source>
</reference>
<evidence type="ECO:0000313" key="1">
    <source>
        <dbReference type="EMBL" id="ONK70428.1"/>
    </source>
</evidence>